<sequence>MTILISRVFAAAALVVCIPLSNAHADVSLVEAAPTSSTASEAVGDLVVSGGFARAMLPGAKVGGGYLTIVNPGSKADRLISVSSPAAGRVELHEMAMEGEVMRMRALKEGLAIAAGETIALAPGGKHLMFFGVAEPFEEGASVAVTLTFEHAGAVEAALAVLSSGATQAEQK</sequence>
<dbReference type="InterPro" id="IPR007410">
    <property type="entry name" value="LpqE-like"/>
</dbReference>
<organism evidence="2 3">
    <name type="scientific">Aurantimonas coralicida</name>
    <dbReference type="NCBI Taxonomy" id="182270"/>
    <lineage>
        <taxon>Bacteria</taxon>
        <taxon>Pseudomonadati</taxon>
        <taxon>Pseudomonadota</taxon>
        <taxon>Alphaproteobacteria</taxon>
        <taxon>Hyphomicrobiales</taxon>
        <taxon>Aurantimonadaceae</taxon>
        <taxon>Aurantimonas</taxon>
    </lineage>
</organism>
<reference evidence="2" key="1">
    <citation type="journal article" date="2020" name="mSystems">
        <title>Genome- and Community-Level Interaction Insights into Carbon Utilization and Element Cycling Functions of Hydrothermarchaeota in Hydrothermal Sediment.</title>
        <authorList>
            <person name="Zhou Z."/>
            <person name="Liu Y."/>
            <person name="Xu W."/>
            <person name="Pan J."/>
            <person name="Luo Z.H."/>
            <person name="Li M."/>
        </authorList>
    </citation>
    <scope>NUCLEOTIDE SEQUENCE</scope>
    <source>
        <strain evidence="2">HyVt-347</strain>
    </source>
</reference>
<feature type="chain" id="PRO_5038359135" evidence="1">
    <location>
        <begin position="26"/>
        <end position="172"/>
    </location>
</feature>
<name>A0A9C9ND07_9HYPH</name>
<keyword evidence="1" id="KW-0732">Signal</keyword>
<dbReference type="Pfam" id="PF04314">
    <property type="entry name" value="PCuAC"/>
    <property type="match status" value="1"/>
</dbReference>
<evidence type="ECO:0000256" key="1">
    <source>
        <dbReference type="SAM" id="SignalP"/>
    </source>
</evidence>
<evidence type="ECO:0000313" key="3">
    <source>
        <dbReference type="Proteomes" id="UP000885680"/>
    </source>
</evidence>
<proteinExistence type="predicted"/>
<dbReference type="Proteomes" id="UP000885680">
    <property type="component" value="Unassembled WGS sequence"/>
</dbReference>
<dbReference type="SUPFAM" id="SSF110087">
    <property type="entry name" value="DR1885-like metal-binding protein"/>
    <property type="match status" value="1"/>
</dbReference>
<evidence type="ECO:0000313" key="2">
    <source>
        <dbReference type="EMBL" id="HET98913.1"/>
    </source>
</evidence>
<protein>
    <submittedName>
        <fullName evidence="2">Copper chaperone PCu(A)C</fullName>
    </submittedName>
</protein>
<dbReference type="PANTHER" id="PTHR36302:SF1">
    <property type="entry name" value="COPPER CHAPERONE PCU(A)C"/>
    <property type="match status" value="1"/>
</dbReference>
<accession>A0A9C9ND07</accession>
<dbReference type="AlphaFoldDB" id="A0A9C9ND07"/>
<feature type="signal peptide" evidence="1">
    <location>
        <begin position="1"/>
        <end position="25"/>
    </location>
</feature>
<dbReference type="PANTHER" id="PTHR36302">
    <property type="entry name" value="BLR7088 PROTEIN"/>
    <property type="match status" value="1"/>
</dbReference>
<gene>
    <name evidence="2" type="ORF">ENH89_00770</name>
</gene>
<dbReference type="Gene3D" id="2.60.40.1890">
    <property type="entry name" value="PCu(A)C copper chaperone"/>
    <property type="match status" value="1"/>
</dbReference>
<dbReference type="InterPro" id="IPR036182">
    <property type="entry name" value="PCuAC_sf"/>
</dbReference>
<dbReference type="InterPro" id="IPR058248">
    <property type="entry name" value="Lxx211020-like"/>
</dbReference>
<comment type="caution">
    <text evidence="2">The sequence shown here is derived from an EMBL/GenBank/DDBJ whole genome shotgun (WGS) entry which is preliminary data.</text>
</comment>
<dbReference type="EMBL" id="DRGN01000011">
    <property type="protein sequence ID" value="HET98913.1"/>
    <property type="molecule type" value="Genomic_DNA"/>
</dbReference>